<dbReference type="SUPFAM" id="SSF46785">
    <property type="entry name" value="Winged helix' DNA-binding domain"/>
    <property type="match status" value="1"/>
</dbReference>
<dbReference type="Proteomes" id="UP001596383">
    <property type="component" value="Unassembled WGS sequence"/>
</dbReference>
<keyword evidence="2" id="KW-1185">Reference proteome</keyword>
<protein>
    <recommendedName>
        <fullName evidence="3">MarR family transcriptional regulator</fullName>
    </recommendedName>
</protein>
<gene>
    <name evidence="1" type="ORF">ACFQE6_01310</name>
</gene>
<evidence type="ECO:0008006" key="3">
    <source>
        <dbReference type="Google" id="ProtNLM"/>
    </source>
</evidence>
<evidence type="ECO:0000313" key="1">
    <source>
        <dbReference type="EMBL" id="MFC6763750.1"/>
    </source>
</evidence>
<dbReference type="EMBL" id="JBHSWV010000022">
    <property type="protein sequence ID" value="MFC6763750.1"/>
    <property type="molecule type" value="Genomic_DNA"/>
</dbReference>
<evidence type="ECO:0000313" key="2">
    <source>
        <dbReference type="Proteomes" id="UP001596383"/>
    </source>
</evidence>
<organism evidence="1 2">
    <name type="scientific">Natrinema soli</name>
    <dbReference type="NCBI Taxonomy" id="1930624"/>
    <lineage>
        <taxon>Archaea</taxon>
        <taxon>Methanobacteriati</taxon>
        <taxon>Methanobacteriota</taxon>
        <taxon>Stenosarchaea group</taxon>
        <taxon>Halobacteria</taxon>
        <taxon>Halobacteriales</taxon>
        <taxon>Natrialbaceae</taxon>
        <taxon>Natrinema</taxon>
    </lineage>
</organism>
<dbReference type="InterPro" id="IPR036390">
    <property type="entry name" value="WH_DNA-bd_sf"/>
</dbReference>
<dbReference type="RefSeq" id="WP_273736855.1">
    <property type="nucleotide sequence ID" value="NZ_JAQIVI010000022.1"/>
</dbReference>
<dbReference type="AlphaFoldDB" id="A0ABD5SL33"/>
<accession>A0ABD5SL33</accession>
<reference evidence="1 2" key="1">
    <citation type="journal article" date="2019" name="Int. J. Syst. Evol. Microbiol.">
        <title>The Global Catalogue of Microorganisms (GCM) 10K type strain sequencing project: providing services to taxonomists for standard genome sequencing and annotation.</title>
        <authorList>
            <consortium name="The Broad Institute Genomics Platform"/>
            <consortium name="The Broad Institute Genome Sequencing Center for Infectious Disease"/>
            <person name="Wu L."/>
            <person name="Ma J."/>
        </authorList>
    </citation>
    <scope>NUCLEOTIDE SEQUENCE [LARGE SCALE GENOMIC DNA]</scope>
    <source>
        <strain evidence="1 2">LMG 29247</strain>
    </source>
</reference>
<dbReference type="InterPro" id="IPR036388">
    <property type="entry name" value="WH-like_DNA-bd_sf"/>
</dbReference>
<comment type="caution">
    <text evidence="1">The sequence shown here is derived from an EMBL/GenBank/DDBJ whole genome shotgun (WGS) entry which is preliminary data.</text>
</comment>
<proteinExistence type="predicted"/>
<sequence>MADRNEPDDPEAFAMDVPLTDVFGSHPKTLLISALLAEPSDPTTHFTVNELARITGLEESPVETHADELASVGVITETDDLEETKTYVLAEGTDIVDAIRQLSDELFEAQED</sequence>
<dbReference type="Gene3D" id="1.10.10.10">
    <property type="entry name" value="Winged helix-like DNA-binding domain superfamily/Winged helix DNA-binding domain"/>
    <property type="match status" value="1"/>
</dbReference>
<name>A0ABD5SL33_9EURY</name>